<name>A0ABV0MZF4_9TELE</name>
<reference evidence="1 2" key="1">
    <citation type="submission" date="2021-06" db="EMBL/GenBank/DDBJ databases">
        <authorList>
            <person name="Palmer J.M."/>
        </authorList>
    </citation>
    <scope>NUCLEOTIDE SEQUENCE [LARGE SCALE GENOMIC DNA]</scope>
    <source>
        <strain evidence="1 2">GA_2019</strain>
        <tissue evidence="1">Muscle</tissue>
    </source>
</reference>
<evidence type="ECO:0000313" key="1">
    <source>
        <dbReference type="EMBL" id="MEQ2164415.1"/>
    </source>
</evidence>
<sequence>MLAYSPTWRNFLTIFSRVFVDGKYWTHLDCCCFMIIHQAWTDRQDLPADFSIDLTSFGFFNLLINKAVNQSNWTMSHSLYFPSFTHRLIFPLSAQSPSRTTVVFKDHFN</sequence>
<dbReference type="EMBL" id="JAHRIO010020303">
    <property type="protein sequence ID" value="MEQ2164415.1"/>
    <property type="molecule type" value="Genomic_DNA"/>
</dbReference>
<proteinExistence type="predicted"/>
<evidence type="ECO:0000313" key="2">
    <source>
        <dbReference type="Proteomes" id="UP001476798"/>
    </source>
</evidence>
<comment type="caution">
    <text evidence="1">The sequence shown here is derived from an EMBL/GenBank/DDBJ whole genome shotgun (WGS) entry which is preliminary data.</text>
</comment>
<accession>A0ABV0MZF4</accession>
<keyword evidence="2" id="KW-1185">Reference proteome</keyword>
<organism evidence="1 2">
    <name type="scientific">Goodea atripinnis</name>
    <dbReference type="NCBI Taxonomy" id="208336"/>
    <lineage>
        <taxon>Eukaryota</taxon>
        <taxon>Metazoa</taxon>
        <taxon>Chordata</taxon>
        <taxon>Craniata</taxon>
        <taxon>Vertebrata</taxon>
        <taxon>Euteleostomi</taxon>
        <taxon>Actinopterygii</taxon>
        <taxon>Neopterygii</taxon>
        <taxon>Teleostei</taxon>
        <taxon>Neoteleostei</taxon>
        <taxon>Acanthomorphata</taxon>
        <taxon>Ovalentaria</taxon>
        <taxon>Atherinomorphae</taxon>
        <taxon>Cyprinodontiformes</taxon>
        <taxon>Goodeidae</taxon>
        <taxon>Goodea</taxon>
    </lineage>
</organism>
<protein>
    <submittedName>
        <fullName evidence="1">Uncharacterized protein</fullName>
    </submittedName>
</protein>
<gene>
    <name evidence="1" type="ORF">GOODEAATRI_006508</name>
</gene>
<dbReference type="Proteomes" id="UP001476798">
    <property type="component" value="Unassembled WGS sequence"/>
</dbReference>